<evidence type="ECO:0000313" key="5">
    <source>
        <dbReference type="EMBL" id="VDO57959.1"/>
    </source>
</evidence>
<organism evidence="5 6">
    <name type="scientific">Schistosoma margrebowiei</name>
    <dbReference type="NCBI Taxonomy" id="48269"/>
    <lineage>
        <taxon>Eukaryota</taxon>
        <taxon>Metazoa</taxon>
        <taxon>Spiralia</taxon>
        <taxon>Lophotrochozoa</taxon>
        <taxon>Platyhelminthes</taxon>
        <taxon>Trematoda</taxon>
        <taxon>Digenea</taxon>
        <taxon>Strigeidida</taxon>
        <taxon>Schistosomatoidea</taxon>
        <taxon>Schistosomatidae</taxon>
        <taxon>Schistosoma</taxon>
    </lineage>
</organism>
<dbReference type="PANTHER" id="PTHR19282:SF452">
    <property type="entry name" value="LD03691P"/>
    <property type="match status" value="1"/>
</dbReference>
<dbReference type="CDD" id="cd03127">
    <property type="entry name" value="tetraspanin_LEL"/>
    <property type="match status" value="2"/>
</dbReference>
<keyword evidence="3" id="KW-1133">Transmembrane helix</keyword>
<evidence type="ECO:0000313" key="6">
    <source>
        <dbReference type="Proteomes" id="UP000277204"/>
    </source>
</evidence>
<dbReference type="PANTHER" id="PTHR19282">
    <property type="entry name" value="TETRASPANIN"/>
    <property type="match status" value="1"/>
</dbReference>
<evidence type="ECO:0000256" key="1">
    <source>
        <dbReference type="ARBA" id="ARBA00004141"/>
    </source>
</evidence>
<gene>
    <name evidence="5" type="ORF">SMRZ_LOCUS3397</name>
</gene>
<proteinExistence type="predicted"/>
<reference evidence="5 6" key="1">
    <citation type="submission" date="2018-11" db="EMBL/GenBank/DDBJ databases">
        <authorList>
            <consortium name="Pathogen Informatics"/>
        </authorList>
    </citation>
    <scope>NUCLEOTIDE SEQUENCE [LARGE SCALE GENOMIC DNA]</scope>
    <source>
        <strain evidence="5 6">Zambia</strain>
    </source>
</reference>
<dbReference type="SUPFAM" id="SSF48652">
    <property type="entry name" value="Tetraspanin"/>
    <property type="match status" value="2"/>
</dbReference>
<accession>A0A183LHX2</accession>
<sequence>MPRNGDSYERNEQQLDSAVQSGLENACCRSFSPLGVTGVYSIVLISLGIDKLNYLNRFTIILHNTIPIIIPMIISSGLLCLFTAFIGIISLIKQIQYIALIHIGGLMISAIIEFSTATMSAISKDQFFMKVNSSLHESIVHYHMDYDIKNEFNNLQMSIFGIVLLALGIKGIETLNKFGTILNGIIPPIIPISIFIGCLILIGTIIGYIGLWKPKKFIVILFQTAANYSLLYAVKQFHSNPYIQVEMDKLQNKFRCCGATSYLDYIKTNKTVPFTCFIGTLVYARQGQHSYVAETWRTTTTTIKKVQVFINSCLLKILKIHRPNTISNSLLWERTNQLPAEKEIRKRRWKWIGHALRKSPNCITRQALTWSPEGRRKRGRPKNTLRREIKADMERMNKKWKELERIVQDRVGWRMLVRGLCSFTRSHRRIITQNTLSEYTTILHTSISAIIPTILFTGCFGLIAALIGYIGLWKPMNSIALMFYTTTHSALLDTVKFYYEKPQYEIEMDHLQSEFKCCGAESYLDYRKLGMNIPFSCIIGYLVYARVSQYMDYFLIN</sequence>
<dbReference type="InterPro" id="IPR008952">
    <property type="entry name" value="Tetraspanin_EC2_sf"/>
</dbReference>
<dbReference type="GO" id="GO:0016020">
    <property type="term" value="C:membrane"/>
    <property type="evidence" value="ECO:0007669"/>
    <property type="project" value="UniProtKB-SubCell"/>
</dbReference>
<dbReference type="Proteomes" id="UP000277204">
    <property type="component" value="Unassembled WGS sequence"/>
</dbReference>
<keyword evidence="4" id="KW-0472">Membrane</keyword>
<dbReference type="Pfam" id="PF00335">
    <property type="entry name" value="Tetraspanin"/>
    <property type="match status" value="1"/>
</dbReference>
<dbReference type="AlphaFoldDB" id="A0A183LHX2"/>
<keyword evidence="2" id="KW-0812">Transmembrane</keyword>
<dbReference type="InterPro" id="IPR018499">
    <property type="entry name" value="Tetraspanin/Peripherin"/>
</dbReference>
<protein>
    <submittedName>
        <fullName evidence="5">Uncharacterized protein</fullName>
    </submittedName>
</protein>
<dbReference type="EMBL" id="UZAI01000966">
    <property type="protein sequence ID" value="VDO57959.1"/>
    <property type="molecule type" value="Genomic_DNA"/>
</dbReference>
<name>A0A183LHX2_9TREM</name>
<dbReference type="STRING" id="48269.A0A183LHX2"/>
<evidence type="ECO:0000256" key="3">
    <source>
        <dbReference type="ARBA" id="ARBA00022989"/>
    </source>
</evidence>
<evidence type="ECO:0000256" key="4">
    <source>
        <dbReference type="ARBA" id="ARBA00023136"/>
    </source>
</evidence>
<comment type="subcellular location">
    <subcellularLocation>
        <location evidence="1">Membrane</location>
        <topology evidence="1">Multi-pass membrane protein</topology>
    </subcellularLocation>
</comment>
<keyword evidence="6" id="KW-1185">Reference proteome</keyword>
<dbReference type="Gene3D" id="1.10.1450.10">
    <property type="entry name" value="Tetraspanin"/>
    <property type="match status" value="2"/>
</dbReference>
<evidence type="ECO:0000256" key="2">
    <source>
        <dbReference type="ARBA" id="ARBA00022692"/>
    </source>
</evidence>